<evidence type="ECO:0000256" key="1">
    <source>
        <dbReference type="SAM" id="MobiDB-lite"/>
    </source>
</evidence>
<accession>A0A7G7BGS2</accession>
<gene>
    <name evidence="2" type="ORF">F0344_07855</name>
</gene>
<evidence type="ECO:0000313" key="3">
    <source>
        <dbReference type="Proteomes" id="UP000515307"/>
    </source>
</evidence>
<proteinExistence type="predicted"/>
<feature type="compositionally biased region" description="Basic residues" evidence="1">
    <location>
        <begin position="43"/>
        <end position="58"/>
    </location>
</feature>
<dbReference type="KEGG" id="sfiy:F0344_07855"/>
<organism evidence="2 3">
    <name type="scientific">Streptomyces finlayi</name>
    <dbReference type="NCBI Taxonomy" id="67296"/>
    <lineage>
        <taxon>Bacteria</taxon>
        <taxon>Bacillati</taxon>
        <taxon>Actinomycetota</taxon>
        <taxon>Actinomycetes</taxon>
        <taxon>Kitasatosporales</taxon>
        <taxon>Streptomycetaceae</taxon>
        <taxon>Streptomyces</taxon>
    </lineage>
</organism>
<keyword evidence="3" id="KW-1185">Reference proteome</keyword>
<feature type="compositionally biased region" description="Pro residues" evidence="1">
    <location>
        <begin position="28"/>
        <end position="38"/>
    </location>
</feature>
<dbReference type="Proteomes" id="UP000515307">
    <property type="component" value="Chromosome"/>
</dbReference>
<dbReference type="EMBL" id="CP045702">
    <property type="protein sequence ID" value="QNE74537.1"/>
    <property type="molecule type" value="Genomic_DNA"/>
</dbReference>
<feature type="compositionally biased region" description="Basic and acidic residues" evidence="1">
    <location>
        <begin position="1"/>
        <end position="15"/>
    </location>
</feature>
<evidence type="ECO:0000313" key="2">
    <source>
        <dbReference type="EMBL" id="QNE74537.1"/>
    </source>
</evidence>
<dbReference type="AlphaFoldDB" id="A0A7G7BGS2"/>
<reference evidence="3" key="1">
    <citation type="submission" date="2019-10" db="EMBL/GenBank/DDBJ databases">
        <title>Antimicrobial potential of Antarctic Bacteria.</title>
        <authorList>
            <person name="Benaud N."/>
            <person name="Edwards R.J."/>
            <person name="Ferrari B.C."/>
        </authorList>
    </citation>
    <scope>NUCLEOTIDE SEQUENCE [LARGE SCALE GENOMIC DNA]</scope>
    <source>
        <strain evidence="3">NBSH44</strain>
    </source>
</reference>
<protein>
    <submittedName>
        <fullName evidence="2">Uncharacterized protein</fullName>
    </submittedName>
</protein>
<name>A0A7G7BGS2_9ACTN</name>
<dbReference type="RefSeq" id="WP_185298094.1">
    <property type="nucleotide sequence ID" value="NZ_CP045702.1"/>
</dbReference>
<sequence>MDQVADREAQMEHGLIDTYDEYEFDFSPLPPPQQPPQPARRMPSLRRTRAPHGSNRAR</sequence>
<feature type="region of interest" description="Disordered" evidence="1">
    <location>
        <begin position="1"/>
        <end position="58"/>
    </location>
</feature>